<keyword evidence="2" id="KW-0560">Oxidoreductase</keyword>
<dbReference type="InterPro" id="IPR011008">
    <property type="entry name" value="Dimeric_a/b-barrel"/>
</dbReference>
<proteinExistence type="predicted"/>
<dbReference type="RefSeq" id="WP_156006456.1">
    <property type="nucleotide sequence ID" value="NZ_CP045483.1"/>
</dbReference>
<sequence>MINVGFYYKVKSGHEKEFEETFKHVAEYLKSFQGFKGAKLYKSVDDPSEYLIYSEWKSLDAFRKFIESQAYRETINYGKSIMEGRPHHKVFQEVNSFF</sequence>
<dbReference type="PANTHER" id="PTHR34474">
    <property type="entry name" value="SIGNAL TRANSDUCTION PROTEIN TRAP"/>
    <property type="match status" value="1"/>
</dbReference>
<evidence type="ECO:0000313" key="3">
    <source>
        <dbReference type="Proteomes" id="UP000423396"/>
    </source>
</evidence>
<keyword evidence="2" id="KW-0503">Monooxygenase</keyword>
<name>A0A650CPI8_9CREN</name>
<feature type="domain" description="ABM" evidence="1">
    <location>
        <begin position="2"/>
        <end position="91"/>
    </location>
</feature>
<dbReference type="PROSITE" id="PS51725">
    <property type="entry name" value="ABM"/>
    <property type="match status" value="1"/>
</dbReference>
<dbReference type="OrthoDB" id="8690at2157"/>
<evidence type="ECO:0000313" key="2">
    <source>
        <dbReference type="EMBL" id="QGR19562.1"/>
    </source>
</evidence>
<dbReference type="Gene3D" id="3.30.70.100">
    <property type="match status" value="1"/>
</dbReference>
<dbReference type="SUPFAM" id="SSF54909">
    <property type="entry name" value="Dimeric alpha+beta barrel"/>
    <property type="match status" value="1"/>
</dbReference>
<dbReference type="GO" id="GO:0004497">
    <property type="term" value="F:monooxygenase activity"/>
    <property type="evidence" value="ECO:0007669"/>
    <property type="project" value="UniProtKB-KW"/>
</dbReference>
<accession>A0A650CPI8</accession>
<dbReference type="PANTHER" id="PTHR34474:SF2">
    <property type="entry name" value="SIGNAL TRANSDUCTION PROTEIN TRAP"/>
    <property type="match status" value="1"/>
</dbReference>
<dbReference type="AlphaFoldDB" id="A0A650CPI8"/>
<dbReference type="KEGG" id="sazo:D1868_05870"/>
<dbReference type="InterPro" id="IPR050404">
    <property type="entry name" value="Heme-degrading_MO"/>
</dbReference>
<dbReference type="Pfam" id="PF03992">
    <property type="entry name" value="ABM"/>
    <property type="match status" value="1"/>
</dbReference>
<dbReference type="EMBL" id="CP045483">
    <property type="protein sequence ID" value="QGR19562.1"/>
    <property type="molecule type" value="Genomic_DNA"/>
</dbReference>
<dbReference type="InterPro" id="IPR007138">
    <property type="entry name" value="ABM_dom"/>
</dbReference>
<dbReference type="GeneID" id="42798578"/>
<organism evidence="2 3">
    <name type="scientific">Stygiolobus azoricus</name>
    <dbReference type="NCBI Taxonomy" id="41675"/>
    <lineage>
        <taxon>Archaea</taxon>
        <taxon>Thermoproteota</taxon>
        <taxon>Thermoprotei</taxon>
        <taxon>Sulfolobales</taxon>
        <taxon>Sulfolobaceae</taxon>
        <taxon>Stygiolobus</taxon>
    </lineage>
</organism>
<reference evidence="2 3" key="1">
    <citation type="submission" date="2019-10" db="EMBL/GenBank/DDBJ databases">
        <title>Genome Sequences from Six Type Strain Members of the Archaeal Family Sulfolobaceae: Acidianus ambivalens, Acidianus infernus, Metallosphaera prunae, Stygiolobus azoricus, Sulfolobus metallicus, and Sulfurisphaera ohwakuensis.</title>
        <authorList>
            <person name="Counts J.A."/>
            <person name="Kelly R.M."/>
        </authorList>
    </citation>
    <scope>NUCLEOTIDE SEQUENCE [LARGE SCALE GENOMIC DNA]</scope>
    <source>
        <strain evidence="2 3">FC6</strain>
    </source>
</reference>
<dbReference type="Proteomes" id="UP000423396">
    <property type="component" value="Chromosome"/>
</dbReference>
<protein>
    <submittedName>
        <fullName evidence="2">Antibiotic biosynthesis monooxygenase</fullName>
    </submittedName>
</protein>
<evidence type="ECO:0000259" key="1">
    <source>
        <dbReference type="PROSITE" id="PS51725"/>
    </source>
</evidence>
<keyword evidence="3" id="KW-1185">Reference proteome</keyword>
<gene>
    <name evidence="2" type="ORF">D1868_05870</name>
</gene>